<dbReference type="OrthoDB" id="5332281at2759"/>
<evidence type="ECO:0000256" key="1">
    <source>
        <dbReference type="SAM" id="Phobius"/>
    </source>
</evidence>
<name>A0A0D2DCQ4_9EURO</name>
<evidence type="ECO:0000313" key="2">
    <source>
        <dbReference type="EMBL" id="KIW40868.1"/>
    </source>
</evidence>
<dbReference type="RefSeq" id="XP_016261084.1">
    <property type="nucleotide sequence ID" value="XM_016409330.1"/>
</dbReference>
<feature type="transmembrane region" description="Helical" evidence="1">
    <location>
        <begin position="79"/>
        <end position="95"/>
    </location>
</feature>
<gene>
    <name evidence="2" type="ORF">PV06_08037</name>
</gene>
<feature type="transmembrane region" description="Helical" evidence="1">
    <location>
        <begin position="1062"/>
        <end position="1081"/>
    </location>
</feature>
<feature type="transmembrane region" description="Helical" evidence="1">
    <location>
        <begin position="617"/>
        <end position="639"/>
    </location>
</feature>
<feature type="transmembrane region" description="Helical" evidence="1">
    <location>
        <begin position="144"/>
        <end position="167"/>
    </location>
</feature>
<keyword evidence="3" id="KW-1185">Reference proteome</keyword>
<dbReference type="GeneID" id="27360111"/>
<feature type="transmembrane region" description="Helical" evidence="1">
    <location>
        <begin position="659"/>
        <end position="678"/>
    </location>
</feature>
<evidence type="ECO:0000313" key="3">
    <source>
        <dbReference type="Proteomes" id="UP000053342"/>
    </source>
</evidence>
<keyword evidence="1" id="KW-0472">Membrane</keyword>
<dbReference type="VEuPathDB" id="FungiDB:PV06_08037"/>
<feature type="transmembrane region" description="Helical" evidence="1">
    <location>
        <begin position="40"/>
        <end position="59"/>
    </location>
</feature>
<dbReference type="PANTHER" id="PTHR37544:SF1">
    <property type="entry name" value="PHOSPHORIBOSYLAMINOIMIDAZOLE-SUCCINOCARBOXAMIDE SYNTHASE"/>
    <property type="match status" value="1"/>
</dbReference>
<dbReference type="InterPro" id="IPR021840">
    <property type="entry name" value="DUF3433"/>
</dbReference>
<protein>
    <submittedName>
        <fullName evidence="2">Uncharacterized protein</fullName>
    </submittedName>
</protein>
<reference evidence="2 3" key="1">
    <citation type="submission" date="2015-01" db="EMBL/GenBank/DDBJ databases">
        <title>The Genome Sequence of Exophiala oligosperma CBS72588.</title>
        <authorList>
            <consortium name="The Broad Institute Genomics Platform"/>
            <person name="Cuomo C."/>
            <person name="de Hoog S."/>
            <person name="Gorbushina A."/>
            <person name="Stielow B."/>
            <person name="Teixiera M."/>
            <person name="Abouelleil A."/>
            <person name="Chapman S.B."/>
            <person name="Priest M."/>
            <person name="Young S.K."/>
            <person name="Wortman J."/>
            <person name="Nusbaum C."/>
            <person name="Birren B."/>
        </authorList>
    </citation>
    <scope>NUCLEOTIDE SEQUENCE [LARGE SCALE GENOMIC DNA]</scope>
    <source>
        <strain evidence="2 3">CBS 72588</strain>
    </source>
</reference>
<sequence>MGGNDFSPGAHLGYSNLPSRTLKTSTQLNTRWNPLFLRRWVLVAFAIFFAAVIAALQILYSVSSQNDGVATSDSNKHYLWTYGPTAVFVLTTVLWRQVDYAAKSIQPWAEMAQKPQPAQNSLLLDYVTPFQVVALWKSLCRRHFTVSCTIVVFFLLKVATILSTGIFSLSSVQRDDVAVTMRLNNTFDGLTFNHGASVDSRAAYIVYGNQQYNVSLPAGTTTSFAAQSFTPSTGLVNGSLSYTALVDVFSASLQDCQSGTIAYNISFDRTQQTPISSYYNSTISLPGCEVTNAKLNAPNWYYMQNQTTHNFGYRGSLQNVSCSNLPENDPTRSRYMISVAYSEGFSQNNFTMLNSSNVVCLPSYSIQKAVVTLDTSGNVEAVNLTGDGHLLPDVTVDDIARGVLSTLEQASSIMEGFSSTIALDTFLTLMRDATPDFDTQQLLDPDYLNRTGSTVFGFVAAQLANIYLLAPSATASDTEVRGTLSRNVNRLFASNNPIRGMQGVMAAILLLALIILFISPRGVVPRSVDSIAAIAAILSRSPALEHRLRGTGHMGLGEIETILDPCRFMTSMRRHGDSRVFEIQVLSPDGSEVHTVSRKDGVLGSVNWTRPFVLRRLAIAFTIFASIAVIITLEVLLSVSQRNHGLGTVQRLDAAMRYSWLYVPVMVFLFLGTLFNLMDFEIEFSESYHALTKGDCNAGSSMFWNPLRHISLYATWNGLKHSRFALTAASSSAVLAPFLTVVVAGLFSTNATDYGTSINATALNWFNTTPYQSPSTNIPALIIEGNMSYPQWTYSELAFPQVQLDDQKVISTPENGGSLSIELPALRGAVSCDVVPDSRILQTQIQGNYLASNISTPDGCGNMGWIDQPELFLTNNIQIPVNSSGYFGQTLTLGNPSCPSLALYFGHVNSGEVDHFAAVLCSMSLDRVQANVTLDLPGLSISTDPTVGPDSAVHFSSWYMTWPTLQILNVTSTTDELDTTFTAMVYGRDGVPTHELLNNDKLIDTYTHFYRQYTAQLASIYLRSDFSTLSDNATETVDNPLSATYVNPNHYRLMQSNISTQILVGVVSALLACALIILLTIDMRNVLPKPMGSVAAVASLLAGSRIVDPDSGLIPEGAEFWSDEQWQKNGIWQGEMFRMGWWDKFQQPCKTWHGQLDESEHAYLAISGKESSPLSEINGGQVLPESHLSFRIDARPRVVS</sequence>
<organism evidence="2 3">
    <name type="scientific">Exophiala oligosperma</name>
    <dbReference type="NCBI Taxonomy" id="215243"/>
    <lineage>
        <taxon>Eukaryota</taxon>
        <taxon>Fungi</taxon>
        <taxon>Dikarya</taxon>
        <taxon>Ascomycota</taxon>
        <taxon>Pezizomycotina</taxon>
        <taxon>Eurotiomycetes</taxon>
        <taxon>Chaetothyriomycetidae</taxon>
        <taxon>Chaetothyriales</taxon>
        <taxon>Herpotrichiellaceae</taxon>
        <taxon>Exophiala</taxon>
    </lineage>
</organism>
<dbReference type="EMBL" id="KN847338">
    <property type="protein sequence ID" value="KIW40868.1"/>
    <property type="molecule type" value="Genomic_DNA"/>
</dbReference>
<dbReference type="STRING" id="215243.A0A0D2DCQ4"/>
<accession>A0A0D2DCQ4</accession>
<dbReference type="PANTHER" id="PTHR37544">
    <property type="entry name" value="SPRAY-RELATED"/>
    <property type="match status" value="1"/>
</dbReference>
<dbReference type="AlphaFoldDB" id="A0A0D2DCQ4"/>
<feature type="transmembrane region" description="Helical" evidence="1">
    <location>
        <begin position="724"/>
        <end position="747"/>
    </location>
</feature>
<dbReference type="Proteomes" id="UP000053342">
    <property type="component" value="Unassembled WGS sequence"/>
</dbReference>
<keyword evidence="1" id="KW-0812">Transmembrane</keyword>
<keyword evidence="1" id="KW-1133">Transmembrane helix</keyword>
<dbReference type="Pfam" id="PF11915">
    <property type="entry name" value="DUF3433"/>
    <property type="match status" value="2"/>
</dbReference>
<proteinExistence type="predicted"/>
<dbReference type="HOGENOM" id="CLU_003000_0_0_1"/>